<dbReference type="GO" id="GO:0032259">
    <property type="term" value="P:methylation"/>
    <property type="evidence" value="ECO:0007669"/>
    <property type="project" value="UniProtKB-KW"/>
</dbReference>
<dbReference type="PANTHER" id="PTHR43591">
    <property type="entry name" value="METHYLTRANSFERASE"/>
    <property type="match status" value="1"/>
</dbReference>
<sequence length="288" mass="31095">MTQRPQQARIDARVLEYYGLGREARRLRSTAGGVLEFRRTQEIVGVEIARLVDSSRRPALRIADVGGATGIHAAPLAEQGHVVTLVDPVPEQVRLAEGIPGVFAQIGDARELPVEDDTQDLVLLLGPLYHLAHADDRDRALAEARRITRPGGTVLAAGISRLSSFTDTYLAAMAGHHDARRGEEWDDAWRDLLADGWIDATEVAFPFGHFHTSAELASELCAAGLEEVEVHGIEGPIGVAAEHLPADDPSLDALMGLARRFSMDGSLRDASPHLLAVGRVPGAQLRTR</sequence>
<dbReference type="InterPro" id="IPR029063">
    <property type="entry name" value="SAM-dependent_MTases_sf"/>
</dbReference>
<keyword evidence="3" id="KW-1185">Reference proteome</keyword>
<evidence type="ECO:0000259" key="1">
    <source>
        <dbReference type="Pfam" id="PF08241"/>
    </source>
</evidence>
<keyword evidence="2" id="KW-0489">Methyltransferase</keyword>
<feature type="domain" description="Methyltransferase type 11" evidence="1">
    <location>
        <begin position="64"/>
        <end position="155"/>
    </location>
</feature>
<name>A0ABY4NA46_9MICO</name>
<dbReference type="InterPro" id="IPR013216">
    <property type="entry name" value="Methyltransf_11"/>
</dbReference>
<dbReference type="GO" id="GO:0008168">
    <property type="term" value="F:methyltransferase activity"/>
    <property type="evidence" value="ECO:0007669"/>
    <property type="project" value="UniProtKB-KW"/>
</dbReference>
<dbReference type="RefSeq" id="WP_249479417.1">
    <property type="nucleotide sequence ID" value="NZ_CP097218.1"/>
</dbReference>
<protein>
    <submittedName>
        <fullName evidence="2">Class I SAM-dependent methyltransferase</fullName>
    </submittedName>
</protein>
<dbReference type="EMBL" id="CP097218">
    <property type="protein sequence ID" value="UQN30260.1"/>
    <property type="molecule type" value="Genomic_DNA"/>
</dbReference>
<organism evidence="2 3">
    <name type="scientific">Brachybacterium kimchii</name>
    <dbReference type="NCBI Taxonomy" id="2942909"/>
    <lineage>
        <taxon>Bacteria</taxon>
        <taxon>Bacillati</taxon>
        <taxon>Actinomycetota</taxon>
        <taxon>Actinomycetes</taxon>
        <taxon>Micrococcales</taxon>
        <taxon>Dermabacteraceae</taxon>
        <taxon>Brachybacterium</taxon>
    </lineage>
</organism>
<keyword evidence="2" id="KW-0808">Transferase</keyword>
<evidence type="ECO:0000313" key="2">
    <source>
        <dbReference type="EMBL" id="UQN30260.1"/>
    </source>
</evidence>
<accession>A0ABY4NA46</accession>
<proteinExistence type="predicted"/>
<dbReference type="Proteomes" id="UP001055868">
    <property type="component" value="Chromosome"/>
</dbReference>
<dbReference type="Pfam" id="PF08241">
    <property type="entry name" value="Methyltransf_11"/>
    <property type="match status" value="1"/>
</dbReference>
<dbReference type="Gene3D" id="3.40.50.150">
    <property type="entry name" value="Vaccinia Virus protein VP39"/>
    <property type="match status" value="1"/>
</dbReference>
<gene>
    <name evidence="2" type="ORF">M4486_02625</name>
</gene>
<dbReference type="CDD" id="cd02440">
    <property type="entry name" value="AdoMet_MTases"/>
    <property type="match status" value="1"/>
</dbReference>
<reference evidence="2" key="1">
    <citation type="submission" date="2022-05" db="EMBL/GenBank/DDBJ databases">
        <title>Genomic analysis of Brachybacterium sp. CBA3104.</title>
        <authorList>
            <person name="Roh S.W."/>
            <person name="Kim Y.B."/>
            <person name="Kim Y."/>
        </authorList>
    </citation>
    <scope>NUCLEOTIDE SEQUENCE</scope>
    <source>
        <strain evidence="2">CBA3104</strain>
    </source>
</reference>
<dbReference type="SUPFAM" id="SSF53335">
    <property type="entry name" value="S-adenosyl-L-methionine-dependent methyltransferases"/>
    <property type="match status" value="1"/>
</dbReference>
<evidence type="ECO:0000313" key="3">
    <source>
        <dbReference type="Proteomes" id="UP001055868"/>
    </source>
</evidence>